<sequence>MIEAARNTRKSPANAGLFLCAAIRRIVRGVPGPHQHPSADPGAPGWLALLRRHLAAVIAIKLALIALLFFLFFSAAHRPSPGPDDVSDLLHLPS</sequence>
<reference evidence="2 3" key="1">
    <citation type="submission" date="2021-03" db="EMBL/GenBank/DDBJ databases">
        <title>Complete Genome Sequences of Two Lysobacter Strains Isolated from Sea Water (Lysobacter caseinilyticus) and Soil (Lysobacter helvus) in South Korea.</title>
        <authorList>
            <person name="Watanabe Y."/>
            <person name="Arakawa K."/>
        </authorList>
    </citation>
    <scope>NUCLEOTIDE SEQUENCE [LARGE SCALE GENOMIC DNA]</scope>
    <source>
        <strain evidence="2 3">KVB24</strain>
    </source>
</reference>
<evidence type="ECO:0000313" key="3">
    <source>
        <dbReference type="Proteomes" id="UP000681317"/>
    </source>
</evidence>
<evidence type="ECO:0000256" key="1">
    <source>
        <dbReference type="SAM" id="Phobius"/>
    </source>
</evidence>
<feature type="transmembrane region" description="Helical" evidence="1">
    <location>
        <begin position="53"/>
        <end position="73"/>
    </location>
</feature>
<gene>
    <name evidence="2" type="ORF">LYSCAS_10680</name>
</gene>
<protein>
    <submittedName>
        <fullName evidence="2">Uncharacterized protein</fullName>
    </submittedName>
</protein>
<name>A0ABM7Q421_9GAMM</name>
<dbReference type="NCBIfam" id="NF045611">
    <property type="entry name" value="small_CydP"/>
    <property type="match status" value="1"/>
</dbReference>
<dbReference type="Proteomes" id="UP000681317">
    <property type="component" value="Chromosome"/>
</dbReference>
<dbReference type="EMBL" id="AP024545">
    <property type="protein sequence ID" value="BCT92044.1"/>
    <property type="molecule type" value="Genomic_DNA"/>
</dbReference>
<evidence type="ECO:0000313" key="2">
    <source>
        <dbReference type="EMBL" id="BCT92044.1"/>
    </source>
</evidence>
<accession>A0ABM7Q421</accession>
<keyword evidence="1" id="KW-0812">Transmembrane</keyword>
<keyword evidence="3" id="KW-1185">Reference proteome</keyword>
<dbReference type="InterPro" id="IPR054636">
    <property type="entry name" value="CydP"/>
</dbReference>
<dbReference type="RefSeq" id="WP_213436460.1">
    <property type="nucleotide sequence ID" value="NZ_AP024545.1"/>
</dbReference>
<keyword evidence="1" id="KW-1133">Transmembrane helix</keyword>
<keyword evidence="1" id="KW-0472">Membrane</keyword>
<proteinExistence type="predicted"/>
<organism evidence="2 3">
    <name type="scientific">Noviluteimonas caseinilytica</name>
    <dbReference type="NCBI Taxonomy" id="2675101"/>
    <lineage>
        <taxon>Bacteria</taxon>
        <taxon>Pseudomonadati</taxon>
        <taxon>Pseudomonadota</taxon>
        <taxon>Gammaproteobacteria</taxon>
        <taxon>Lysobacterales</taxon>
        <taxon>Lysobacteraceae</taxon>
        <taxon>Noviluteimonas</taxon>
    </lineage>
</organism>